<feature type="chain" id="PRO_5040766783" evidence="1">
    <location>
        <begin position="20"/>
        <end position="196"/>
    </location>
</feature>
<name>A0A9W4XG93_9PLEO</name>
<dbReference type="Proteomes" id="UP001152607">
    <property type="component" value="Unassembled WGS sequence"/>
</dbReference>
<keyword evidence="3" id="KW-1185">Reference proteome</keyword>
<feature type="signal peptide" evidence="1">
    <location>
        <begin position="1"/>
        <end position="19"/>
    </location>
</feature>
<evidence type="ECO:0000256" key="1">
    <source>
        <dbReference type="SAM" id="SignalP"/>
    </source>
</evidence>
<dbReference type="PANTHER" id="PTHR39599:SF1">
    <property type="entry name" value="GPI-ANCHORED PROTEIN (EUROFUNG)"/>
    <property type="match status" value="1"/>
</dbReference>
<reference evidence="2" key="1">
    <citation type="submission" date="2023-01" db="EMBL/GenBank/DDBJ databases">
        <authorList>
            <person name="Van Ghelder C."/>
            <person name="Rancurel C."/>
        </authorList>
    </citation>
    <scope>NUCLEOTIDE SEQUENCE</scope>
    <source>
        <strain evidence="2">CNCM I-4278</strain>
    </source>
</reference>
<sequence>MQLLYFLGVFSLLVPSTFAHPEAHAEPQTYSNNAPFSGAVYIVDPNGQHVTTQSSDLCPNTASVSCGDINQWGWCCPSGYTCVQPANQNSILGCCPAGGSCAGSVNVASVETVTVQVQPATQQTTVAVYNQPPQATAAGFCATLTMDGPGLPTVTQGSCGTILIVNDGVHFKPRGYGIAGIIFLVQLALGRMLHRI</sequence>
<organism evidence="2 3">
    <name type="scientific">Periconia digitata</name>
    <dbReference type="NCBI Taxonomy" id="1303443"/>
    <lineage>
        <taxon>Eukaryota</taxon>
        <taxon>Fungi</taxon>
        <taxon>Dikarya</taxon>
        <taxon>Ascomycota</taxon>
        <taxon>Pezizomycotina</taxon>
        <taxon>Dothideomycetes</taxon>
        <taxon>Pleosporomycetidae</taxon>
        <taxon>Pleosporales</taxon>
        <taxon>Massarineae</taxon>
        <taxon>Periconiaceae</taxon>
        <taxon>Periconia</taxon>
    </lineage>
</organism>
<gene>
    <name evidence="2" type="ORF">PDIGIT_LOCUS3814</name>
</gene>
<dbReference type="AlphaFoldDB" id="A0A9W4XG93"/>
<evidence type="ECO:0000313" key="2">
    <source>
        <dbReference type="EMBL" id="CAI6326119.1"/>
    </source>
</evidence>
<dbReference type="OrthoDB" id="2426396at2759"/>
<dbReference type="EMBL" id="CAOQHR010000002">
    <property type="protein sequence ID" value="CAI6326119.1"/>
    <property type="molecule type" value="Genomic_DNA"/>
</dbReference>
<keyword evidence="1" id="KW-0732">Signal</keyword>
<proteinExistence type="predicted"/>
<protein>
    <submittedName>
        <fullName evidence="2">Uncharacterized protein</fullName>
    </submittedName>
</protein>
<accession>A0A9W4XG93</accession>
<dbReference type="PANTHER" id="PTHR39599">
    <property type="entry name" value="GPI-ANCHORED PROTEIN (EUROFUNG)-RELATED-RELATED"/>
    <property type="match status" value="1"/>
</dbReference>
<evidence type="ECO:0000313" key="3">
    <source>
        <dbReference type="Proteomes" id="UP001152607"/>
    </source>
</evidence>
<comment type="caution">
    <text evidence="2">The sequence shown here is derived from an EMBL/GenBank/DDBJ whole genome shotgun (WGS) entry which is preliminary data.</text>
</comment>